<dbReference type="Proteomes" id="UP000299102">
    <property type="component" value="Unassembled WGS sequence"/>
</dbReference>
<reference evidence="2 3" key="1">
    <citation type="journal article" date="2019" name="Commun. Biol.">
        <title>The bagworm genome reveals a unique fibroin gene that provides high tensile strength.</title>
        <authorList>
            <person name="Kono N."/>
            <person name="Nakamura H."/>
            <person name="Ohtoshi R."/>
            <person name="Tomita M."/>
            <person name="Numata K."/>
            <person name="Arakawa K."/>
        </authorList>
    </citation>
    <scope>NUCLEOTIDE SEQUENCE [LARGE SCALE GENOMIC DNA]</scope>
</reference>
<dbReference type="AlphaFoldDB" id="A0A4C1X9G7"/>
<proteinExistence type="predicted"/>
<feature type="region of interest" description="Disordered" evidence="1">
    <location>
        <begin position="42"/>
        <end position="71"/>
    </location>
</feature>
<evidence type="ECO:0000256" key="1">
    <source>
        <dbReference type="SAM" id="MobiDB-lite"/>
    </source>
</evidence>
<evidence type="ECO:0000313" key="3">
    <source>
        <dbReference type="Proteomes" id="UP000299102"/>
    </source>
</evidence>
<protein>
    <submittedName>
        <fullName evidence="2">Uncharacterized protein</fullName>
    </submittedName>
</protein>
<feature type="compositionally biased region" description="Low complexity" evidence="1">
    <location>
        <begin position="113"/>
        <end position="125"/>
    </location>
</feature>
<sequence>MFEREKTNSIKIDEKRNESATATIFERYNVFTFGVKFEKSRSYDNPRIESRSGTGGGAPGKGTKTSLGRAGVNPGSAAFVSALRRMKGIIEPEGTDASTSCPPGNLIEPVTKRSPMPRASRPAARAVRSRIGIMYLSSNRQLPE</sequence>
<name>A0A4C1X9G7_EUMVA</name>
<evidence type="ECO:0000313" key="2">
    <source>
        <dbReference type="EMBL" id="GBP58905.1"/>
    </source>
</evidence>
<accession>A0A4C1X9G7</accession>
<comment type="caution">
    <text evidence="2">The sequence shown here is derived from an EMBL/GenBank/DDBJ whole genome shotgun (WGS) entry which is preliminary data.</text>
</comment>
<organism evidence="2 3">
    <name type="scientific">Eumeta variegata</name>
    <name type="common">Bagworm moth</name>
    <name type="synonym">Eumeta japonica</name>
    <dbReference type="NCBI Taxonomy" id="151549"/>
    <lineage>
        <taxon>Eukaryota</taxon>
        <taxon>Metazoa</taxon>
        <taxon>Ecdysozoa</taxon>
        <taxon>Arthropoda</taxon>
        <taxon>Hexapoda</taxon>
        <taxon>Insecta</taxon>
        <taxon>Pterygota</taxon>
        <taxon>Neoptera</taxon>
        <taxon>Endopterygota</taxon>
        <taxon>Lepidoptera</taxon>
        <taxon>Glossata</taxon>
        <taxon>Ditrysia</taxon>
        <taxon>Tineoidea</taxon>
        <taxon>Psychidae</taxon>
        <taxon>Oiketicinae</taxon>
        <taxon>Eumeta</taxon>
    </lineage>
</organism>
<feature type="region of interest" description="Disordered" evidence="1">
    <location>
        <begin position="91"/>
        <end position="125"/>
    </location>
</feature>
<keyword evidence="3" id="KW-1185">Reference proteome</keyword>
<gene>
    <name evidence="2" type="ORF">EVAR_54701_1</name>
</gene>
<dbReference type="EMBL" id="BGZK01000747">
    <property type="protein sequence ID" value="GBP58905.1"/>
    <property type="molecule type" value="Genomic_DNA"/>
</dbReference>